<keyword evidence="1" id="KW-0732">Signal</keyword>
<sequence>MHSAGRREAMSMLGALLLILIQASPVDAVPDGAAIERYRALTKVGPRCAASTDPDEILVCDRRRADLYRVPLIVPPDPGDPKNEGVPAERERLLARSNNCAEKSSFLVGCGMAGVSVGTRGVQLGSGERPIAP</sequence>
<feature type="chain" id="PRO_5028843487" description="EexN family lipoprotein" evidence="1">
    <location>
        <begin position="29"/>
        <end position="133"/>
    </location>
</feature>
<name>A0A7H0LEM1_9SPHN</name>
<protein>
    <recommendedName>
        <fullName evidence="4">EexN family lipoprotein</fullName>
    </recommendedName>
</protein>
<evidence type="ECO:0008006" key="4">
    <source>
        <dbReference type="Google" id="ProtNLM"/>
    </source>
</evidence>
<dbReference type="EMBL" id="CP061038">
    <property type="protein sequence ID" value="QNQ08124.1"/>
    <property type="molecule type" value="Genomic_DNA"/>
</dbReference>
<feature type="signal peptide" evidence="1">
    <location>
        <begin position="1"/>
        <end position="28"/>
    </location>
</feature>
<gene>
    <name evidence="2" type="ORF">H3Z74_15265</name>
</gene>
<reference evidence="2 3" key="1">
    <citation type="submission" date="2020-09" db="EMBL/GenBank/DDBJ databases">
        <title>Sphingomonas sp., a new species isolated from pork steak.</title>
        <authorList>
            <person name="Heidler von Heilborn D."/>
        </authorList>
    </citation>
    <scope>NUCLEOTIDE SEQUENCE [LARGE SCALE GENOMIC DNA]</scope>
    <source>
        <strain evidence="3">S8-3T</strain>
    </source>
</reference>
<dbReference type="RefSeq" id="WP_187760453.1">
    <property type="nucleotide sequence ID" value="NZ_CP061038.1"/>
</dbReference>
<organism evidence="2 3">
    <name type="scientific">Sphingomonas alpina</name>
    <dbReference type="NCBI Taxonomy" id="653931"/>
    <lineage>
        <taxon>Bacteria</taxon>
        <taxon>Pseudomonadati</taxon>
        <taxon>Pseudomonadota</taxon>
        <taxon>Alphaproteobacteria</taxon>
        <taxon>Sphingomonadales</taxon>
        <taxon>Sphingomonadaceae</taxon>
        <taxon>Sphingomonas</taxon>
    </lineage>
</organism>
<dbReference type="AlphaFoldDB" id="A0A7H0LEM1"/>
<accession>A0A7H0LEM1</accession>
<evidence type="ECO:0000256" key="1">
    <source>
        <dbReference type="SAM" id="SignalP"/>
    </source>
</evidence>
<keyword evidence="3" id="KW-1185">Reference proteome</keyword>
<evidence type="ECO:0000313" key="2">
    <source>
        <dbReference type="EMBL" id="QNQ08124.1"/>
    </source>
</evidence>
<dbReference type="Proteomes" id="UP000516148">
    <property type="component" value="Chromosome"/>
</dbReference>
<evidence type="ECO:0000313" key="3">
    <source>
        <dbReference type="Proteomes" id="UP000516148"/>
    </source>
</evidence>
<dbReference type="KEGG" id="spap:H3Z74_15265"/>
<proteinExistence type="predicted"/>